<dbReference type="InterPro" id="IPR024399">
    <property type="entry name" value="DUF2628"/>
</dbReference>
<accession>A0A848IDN9</accession>
<feature type="transmembrane region" description="Helical" evidence="2">
    <location>
        <begin position="15"/>
        <end position="33"/>
    </location>
</feature>
<evidence type="ECO:0000313" key="3">
    <source>
        <dbReference type="EMBL" id="NMM00548.1"/>
    </source>
</evidence>
<dbReference type="RefSeq" id="WP_169487462.1">
    <property type="nucleotide sequence ID" value="NZ_JABBGJ010000023.1"/>
</dbReference>
<proteinExistence type="predicted"/>
<protein>
    <submittedName>
        <fullName evidence="3">DUF2628 domain-containing protein</fullName>
    </submittedName>
</protein>
<keyword evidence="2" id="KW-0812">Transmembrane</keyword>
<dbReference type="Proteomes" id="UP000544134">
    <property type="component" value="Unassembled WGS sequence"/>
</dbReference>
<reference evidence="3 4" key="1">
    <citation type="submission" date="2020-04" db="EMBL/GenBank/DDBJ databases">
        <title>Paraburkholderia sp. RP-4-7 isolated from soil.</title>
        <authorList>
            <person name="Dahal R.H."/>
        </authorList>
    </citation>
    <scope>NUCLEOTIDE SEQUENCE [LARGE SCALE GENOMIC DNA]</scope>
    <source>
        <strain evidence="3 4">RP-4-7</strain>
    </source>
</reference>
<gene>
    <name evidence="3" type="ORF">HHL24_21745</name>
</gene>
<feature type="transmembrane region" description="Helical" evidence="2">
    <location>
        <begin position="65"/>
        <end position="83"/>
    </location>
</feature>
<dbReference type="Pfam" id="PF10947">
    <property type="entry name" value="DUF2628"/>
    <property type="match status" value="1"/>
</dbReference>
<evidence type="ECO:0000256" key="2">
    <source>
        <dbReference type="SAM" id="Phobius"/>
    </source>
</evidence>
<dbReference type="EMBL" id="JABBGJ010000023">
    <property type="protein sequence ID" value="NMM00548.1"/>
    <property type="molecule type" value="Genomic_DNA"/>
</dbReference>
<feature type="transmembrane region" description="Helical" evidence="2">
    <location>
        <begin position="40"/>
        <end position="59"/>
    </location>
</feature>
<organism evidence="3 4">
    <name type="scientific">Paraburkholderia polaris</name>
    <dbReference type="NCBI Taxonomy" id="2728848"/>
    <lineage>
        <taxon>Bacteria</taxon>
        <taxon>Pseudomonadati</taxon>
        <taxon>Pseudomonadota</taxon>
        <taxon>Betaproteobacteria</taxon>
        <taxon>Burkholderiales</taxon>
        <taxon>Burkholderiaceae</taxon>
        <taxon>Paraburkholderia</taxon>
    </lineage>
</organism>
<name>A0A848IDN9_9BURK</name>
<dbReference type="AlphaFoldDB" id="A0A848IDN9"/>
<sequence length="127" mass="13743">MAERIYLQRPGRDETVAVATGFSWGALLLGFVWAMSKRMWFATFIMLAVNTLLFFSGLWGETVGTIGLILSVLFGGACGVYGNQWHRWTLEKRGYVVVQSAGEGSAVGGADIAKPQTTRAGSPKQVP</sequence>
<evidence type="ECO:0000313" key="4">
    <source>
        <dbReference type="Proteomes" id="UP000544134"/>
    </source>
</evidence>
<comment type="caution">
    <text evidence="3">The sequence shown here is derived from an EMBL/GenBank/DDBJ whole genome shotgun (WGS) entry which is preliminary data.</text>
</comment>
<evidence type="ECO:0000256" key="1">
    <source>
        <dbReference type="SAM" id="MobiDB-lite"/>
    </source>
</evidence>
<keyword evidence="2" id="KW-1133">Transmembrane helix</keyword>
<feature type="region of interest" description="Disordered" evidence="1">
    <location>
        <begin position="106"/>
        <end position="127"/>
    </location>
</feature>
<keyword evidence="2" id="KW-0472">Membrane</keyword>
<keyword evidence="4" id="KW-1185">Reference proteome</keyword>